<name>A0AAD7MPM4_9AGAR</name>
<proteinExistence type="predicted"/>
<feature type="region of interest" description="Disordered" evidence="1">
    <location>
        <begin position="150"/>
        <end position="220"/>
    </location>
</feature>
<feature type="compositionally biased region" description="Polar residues" evidence="1">
    <location>
        <begin position="185"/>
        <end position="200"/>
    </location>
</feature>
<reference evidence="2" key="1">
    <citation type="submission" date="2023-03" db="EMBL/GenBank/DDBJ databases">
        <title>Massive genome expansion in bonnet fungi (Mycena s.s.) driven by repeated elements and novel gene families across ecological guilds.</title>
        <authorList>
            <consortium name="Lawrence Berkeley National Laboratory"/>
            <person name="Harder C.B."/>
            <person name="Miyauchi S."/>
            <person name="Viragh M."/>
            <person name="Kuo A."/>
            <person name="Thoen E."/>
            <person name="Andreopoulos B."/>
            <person name="Lu D."/>
            <person name="Skrede I."/>
            <person name="Drula E."/>
            <person name="Henrissat B."/>
            <person name="Morin E."/>
            <person name="Kohler A."/>
            <person name="Barry K."/>
            <person name="LaButti K."/>
            <person name="Morin E."/>
            <person name="Salamov A."/>
            <person name="Lipzen A."/>
            <person name="Mereny Z."/>
            <person name="Hegedus B."/>
            <person name="Baldrian P."/>
            <person name="Stursova M."/>
            <person name="Weitz H."/>
            <person name="Taylor A."/>
            <person name="Grigoriev I.V."/>
            <person name="Nagy L.G."/>
            <person name="Martin F."/>
            <person name="Kauserud H."/>
        </authorList>
    </citation>
    <scope>NUCLEOTIDE SEQUENCE</scope>
    <source>
        <strain evidence="2">CBHHK188m</strain>
    </source>
</reference>
<organism evidence="2 3">
    <name type="scientific">Mycena maculata</name>
    <dbReference type="NCBI Taxonomy" id="230809"/>
    <lineage>
        <taxon>Eukaryota</taxon>
        <taxon>Fungi</taxon>
        <taxon>Dikarya</taxon>
        <taxon>Basidiomycota</taxon>
        <taxon>Agaricomycotina</taxon>
        <taxon>Agaricomycetes</taxon>
        <taxon>Agaricomycetidae</taxon>
        <taxon>Agaricales</taxon>
        <taxon>Marasmiineae</taxon>
        <taxon>Mycenaceae</taxon>
        <taxon>Mycena</taxon>
    </lineage>
</organism>
<accession>A0AAD7MPM4</accession>
<evidence type="ECO:0000313" key="3">
    <source>
        <dbReference type="Proteomes" id="UP001215280"/>
    </source>
</evidence>
<dbReference type="EMBL" id="JARJLG010000228">
    <property type="protein sequence ID" value="KAJ7725418.1"/>
    <property type="molecule type" value="Genomic_DNA"/>
</dbReference>
<evidence type="ECO:0000313" key="2">
    <source>
        <dbReference type="EMBL" id="KAJ7725418.1"/>
    </source>
</evidence>
<keyword evidence="3" id="KW-1185">Reference proteome</keyword>
<protein>
    <recommendedName>
        <fullName evidence="4">Myb/SANT-like domain-containing protein</fullName>
    </recommendedName>
</protein>
<dbReference type="AlphaFoldDB" id="A0AAD7MPM4"/>
<evidence type="ECO:0000256" key="1">
    <source>
        <dbReference type="SAM" id="MobiDB-lite"/>
    </source>
</evidence>
<evidence type="ECO:0008006" key="4">
    <source>
        <dbReference type="Google" id="ProtNLM"/>
    </source>
</evidence>
<feature type="compositionally biased region" description="Acidic residues" evidence="1">
    <location>
        <begin position="171"/>
        <end position="181"/>
    </location>
</feature>
<gene>
    <name evidence="2" type="ORF">DFH07DRAFT_970858</name>
</gene>
<sequence>MPDKTAADWTSHPEDLTHALQFLHEQRSRIGDGGNFDKTVFNEAAAYTAEKWPPKSGGAKTEKSIRTKWKAARKLHEQILQAKQKRYPGASGWTYTNEHGFNVTDSDRDAWNNFSKAHPHFKPFATCGWIHFQVVDEIIPSLARGHHIFHGGATQPTDSAPVLLGQSQSQQEDEDEDEDEQSSQPFSDWSQSNFGDSQPSGLVVPMLPPQPSQSTIAPRAPAIIPSTPASVLKRNASCDDNSPWSNKRTRTTGPESILALGCSVEGIGKVMATVFAPHKSSAMSPTKKVEAARKMATEDMTNGFLSPSERTRLNILFGRDTTAADAYIADDDALLRIATAHELLNPTPMYPGGSGKPAKVDLLIPAHTTRTILCLFVNDPAVKICFVMLQDEIVQCDKS</sequence>
<dbReference type="Proteomes" id="UP001215280">
    <property type="component" value="Unassembled WGS sequence"/>
</dbReference>
<comment type="caution">
    <text evidence="2">The sequence shown here is derived from an EMBL/GenBank/DDBJ whole genome shotgun (WGS) entry which is preliminary data.</text>
</comment>